<dbReference type="EC" id="3.5.2.6" evidence="6"/>
<dbReference type="EMBL" id="JABBGG010000002">
    <property type="protein sequence ID" value="NML60428.1"/>
    <property type="molecule type" value="Genomic_DNA"/>
</dbReference>
<dbReference type="AlphaFoldDB" id="A0A848HPD2"/>
<evidence type="ECO:0000256" key="3">
    <source>
        <dbReference type="ARBA" id="ARBA00004418"/>
    </source>
</evidence>
<evidence type="ECO:0000256" key="11">
    <source>
        <dbReference type="ARBA" id="ARBA00022833"/>
    </source>
</evidence>
<sequence>MNDNAFTIPASMRILERGWLSSNNVLFIGRDDTALVDTGYLSHVPQTLALVQHELGERRLDRIINTHLHSDHCGGNAALKAHHGSRIAIPVAEAAKVTAWDEDALSFKATGQQCQRFTHDDVLTPGDELVLGDMPWKVLGAPGHDPHSVILYCEQERILISADALWYNGFGVIFPELDGESGFIEARATLALIDTLEVRLVIPGHGPAFTDAKGAVQRALKRVDFLEADPKRNGENAVKVLLKFLLLSRQSIPLDEVWTMFETVPLLVSTAKRYFGWPADQMAEWTVHSLVRAGAAKRQDGMLVNREF</sequence>
<evidence type="ECO:0000256" key="1">
    <source>
        <dbReference type="ARBA" id="ARBA00001526"/>
    </source>
</evidence>
<name>A0A848HPD2_9BURK</name>
<dbReference type="PANTHER" id="PTHR42951">
    <property type="entry name" value="METALLO-BETA-LACTAMASE DOMAIN-CONTAINING"/>
    <property type="match status" value="1"/>
</dbReference>
<dbReference type="RefSeq" id="WP_169464126.1">
    <property type="nucleotide sequence ID" value="NZ_JABBGG010000002.1"/>
</dbReference>
<keyword evidence="10 14" id="KW-0378">Hydrolase</keyword>
<comment type="similarity">
    <text evidence="4">Belongs to the metallo-beta-lactamase superfamily. Class-B beta-lactamase family.</text>
</comment>
<evidence type="ECO:0000256" key="10">
    <source>
        <dbReference type="ARBA" id="ARBA00022801"/>
    </source>
</evidence>
<dbReference type="GO" id="GO:0017001">
    <property type="term" value="P:antibiotic catabolic process"/>
    <property type="evidence" value="ECO:0007669"/>
    <property type="project" value="InterPro"/>
</dbReference>
<proteinExistence type="inferred from homology"/>
<keyword evidence="12" id="KW-0046">Antibiotic resistance</keyword>
<organism evidence="14 15">
    <name type="scientific">Massilia polaris</name>
    <dbReference type="NCBI Taxonomy" id="2728846"/>
    <lineage>
        <taxon>Bacteria</taxon>
        <taxon>Pseudomonadati</taxon>
        <taxon>Pseudomonadota</taxon>
        <taxon>Betaproteobacteria</taxon>
        <taxon>Burkholderiales</taxon>
        <taxon>Oxalobacteraceae</taxon>
        <taxon>Telluria group</taxon>
        <taxon>Massilia</taxon>
    </lineage>
</organism>
<dbReference type="GO" id="GO:0008800">
    <property type="term" value="F:beta-lactamase activity"/>
    <property type="evidence" value="ECO:0007669"/>
    <property type="project" value="UniProtKB-EC"/>
</dbReference>
<evidence type="ECO:0000313" key="15">
    <source>
        <dbReference type="Proteomes" id="UP000583752"/>
    </source>
</evidence>
<evidence type="ECO:0000256" key="6">
    <source>
        <dbReference type="ARBA" id="ARBA00012865"/>
    </source>
</evidence>
<dbReference type="CDD" id="cd06262">
    <property type="entry name" value="metallo-hydrolase-like_MBL-fold"/>
    <property type="match status" value="1"/>
</dbReference>
<evidence type="ECO:0000256" key="4">
    <source>
        <dbReference type="ARBA" id="ARBA00005250"/>
    </source>
</evidence>
<feature type="domain" description="Metallo-beta-lactamase" evidence="13">
    <location>
        <begin position="21"/>
        <end position="205"/>
    </location>
</feature>
<comment type="catalytic activity">
    <reaction evidence="1">
        <text>a beta-lactam + H2O = a substituted beta-amino acid</text>
        <dbReference type="Rhea" id="RHEA:20401"/>
        <dbReference type="ChEBI" id="CHEBI:15377"/>
        <dbReference type="ChEBI" id="CHEBI:35627"/>
        <dbReference type="ChEBI" id="CHEBI:140347"/>
        <dbReference type="EC" id="3.5.2.6"/>
    </reaction>
</comment>
<keyword evidence="8" id="KW-0732">Signal</keyword>
<keyword evidence="9" id="KW-0574">Periplasm</keyword>
<dbReference type="SMART" id="SM00849">
    <property type="entry name" value="Lactamase_B"/>
    <property type="match status" value="1"/>
</dbReference>
<evidence type="ECO:0000256" key="2">
    <source>
        <dbReference type="ARBA" id="ARBA00001947"/>
    </source>
</evidence>
<dbReference type="Pfam" id="PF00753">
    <property type="entry name" value="Lactamase_B"/>
    <property type="match status" value="1"/>
</dbReference>
<dbReference type="GO" id="GO:0042597">
    <property type="term" value="C:periplasmic space"/>
    <property type="evidence" value="ECO:0007669"/>
    <property type="project" value="UniProtKB-SubCell"/>
</dbReference>
<dbReference type="SUPFAM" id="SSF56281">
    <property type="entry name" value="Metallo-hydrolase/oxidoreductase"/>
    <property type="match status" value="1"/>
</dbReference>
<accession>A0A848HPD2</accession>
<evidence type="ECO:0000256" key="5">
    <source>
        <dbReference type="ARBA" id="ARBA00011245"/>
    </source>
</evidence>
<dbReference type="PROSITE" id="PS00743">
    <property type="entry name" value="BETA_LACTAMASE_B_1"/>
    <property type="match status" value="1"/>
</dbReference>
<dbReference type="InterPro" id="IPR001018">
    <property type="entry name" value="Beta-lactamase_class-B_CS"/>
</dbReference>
<evidence type="ECO:0000259" key="13">
    <source>
        <dbReference type="SMART" id="SM00849"/>
    </source>
</evidence>
<evidence type="ECO:0000256" key="12">
    <source>
        <dbReference type="ARBA" id="ARBA00023251"/>
    </source>
</evidence>
<dbReference type="PANTHER" id="PTHR42951:SF4">
    <property type="entry name" value="ACYL-COENZYME A THIOESTERASE MBLAC2"/>
    <property type="match status" value="1"/>
</dbReference>
<comment type="subunit">
    <text evidence="5">Monomer.</text>
</comment>
<evidence type="ECO:0000256" key="9">
    <source>
        <dbReference type="ARBA" id="ARBA00022764"/>
    </source>
</evidence>
<dbReference type="GO" id="GO:0046677">
    <property type="term" value="P:response to antibiotic"/>
    <property type="evidence" value="ECO:0007669"/>
    <property type="project" value="UniProtKB-KW"/>
</dbReference>
<keyword evidence="11" id="KW-0862">Zinc</keyword>
<evidence type="ECO:0000256" key="7">
    <source>
        <dbReference type="ARBA" id="ARBA00022723"/>
    </source>
</evidence>
<comment type="cofactor">
    <cofactor evidence="2">
        <name>Zn(2+)</name>
        <dbReference type="ChEBI" id="CHEBI:29105"/>
    </cofactor>
</comment>
<dbReference type="InterPro" id="IPR001279">
    <property type="entry name" value="Metallo-B-lactamas"/>
</dbReference>
<comment type="subcellular location">
    <subcellularLocation>
        <location evidence="3">Periplasm</location>
    </subcellularLocation>
</comment>
<dbReference type="InterPro" id="IPR036866">
    <property type="entry name" value="RibonucZ/Hydroxyglut_hydro"/>
</dbReference>
<gene>
    <name evidence="14" type="ORF">HHL21_04855</name>
</gene>
<keyword evidence="7" id="KW-0479">Metal-binding</keyword>
<keyword evidence="15" id="KW-1185">Reference proteome</keyword>
<evidence type="ECO:0000313" key="14">
    <source>
        <dbReference type="EMBL" id="NML60428.1"/>
    </source>
</evidence>
<dbReference type="InterPro" id="IPR050855">
    <property type="entry name" value="NDM-1-like"/>
</dbReference>
<evidence type="ECO:0000256" key="8">
    <source>
        <dbReference type="ARBA" id="ARBA00022729"/>
    </source>
</evidence>
<dbReference type="Gene3D" id="3.60.15.10">
    <property type="entry name" value="Ribonuclease Z/Hydroxyacylglutathione hydrolase-like"/>
    <property type="match status" value="1"/>
</dbReference>
<dbReference type="Proteomes" id="UP000583752">
    <property type="component" value="Unassembled WGS sequence"/>
</dbReference>
<dbReference type="GO" id="GO:0008270">
    <property type="term" value="F:zinc ion binding"/>
    <property type="evidence" value="ECO:0007669"/>
    <property type="project" value="InterPro"/>
</dbReference>
<protein>
    <recommendedName>
        <fullName evidence="6">beta-lactamase</fullName>
        <ecNumber evidence="6">3.5.2.6</ecNumber>
    </recommendedName>
</protein>
<reference evidence="14 15" key="1">
    <citation type="submission" date="2020-04" db="EMBL/GenBank/DDBJ databases">
        <title>Massilia sp. RP-1-19 isolated from soil.</title>
        <authorList>
            <person name="Dahal R.H."/>
        </authorList>
    </citation>
    <scope>NUCLEOTIDE SEQUENCE [LARGE SCALE GENOMIC DNA]</scope>
    <source>
        <strain evidence="14 15">RP-1-19</strain>
    </source>
</reference>
<comment type="caution">
    <text evidence="14">The sequence shown here is derived from an EMBL/GenBank/DDBJ whole genome shotgun (WGS) entry which is preliminary data.</text>
</comment>